<reference evidence="6" key="2">
    <citation type="journal article" date="2019" name="IMA Fungus">
        <title>Genome sequencing and comparison of five Tilletia species to identify candidate genes for the detection of regulated species infecting wheat.</title>
        <authorList>
            <person name="Nguyen H.D.T."/>
            <person name="Sultana T."/>
            <person name="Kesanakurti P."/>
            <person name="Hambleton S."/>
        </authorList>
    </citation>
    <scope>NUCLEOTIDE SEQUENCE</scope>
    <source>
        <strain evidence="6">DAOMC 236426</strain>
    </source>
</reference>
<dbReference type="InterPro" id="IPR036291">
    <property type="entry name" value="NAD(P)-bd_dom_sf"/>
</dbReference>
<evidence type="ECO:0000313" key="7">
    <source>
        <dbReference type="Proteomes" id="UP000077684"/>
    </source>
</evidence>
<evidence type="ECO:0000256" key="2">
    <source>
        <dbReference type="ARBA" id="ARBA00022553"/>
    </source>
</evidence>
<dbReference type="AlphaFoldDB" id="A0A8X7MLT5"/>
<evidence type="ECO:0008006" key="8">
    <source>
        <dbReference type="Google" id="ProtNLM"/>
    </source>
</evidence>
<dbReference type="SUPFAM" id="SSF56801">
    <property type="entry name" value="Acetyl-CoA synthetase-like"/>
    <property type="match status" value="1"/>
</dbReference>
<dbReference type="Gene3D" id="3.40.50.720">
    <property type="entry name" value="NAD(P)-binding Rossmann-like Domain"/>
    <property type="match status" value="1"/>
</dbReference>
<keyword evidence="7" id="KW-1185">Reference proteome</keyword>
<feature type="compositionally biased region" description="Polar residues" evidence="3">
    <location>
        <begin position="467"/>
        <end position="485"/>
    </location>
</feature>
<name>A0A8X7MLT5_9BASI</name>
<gene>
    <name evidence="6" type="ORF">A4X06_0g8042</name>
</gene>
<reference evidence="6" key="1">
    <citation type="submission" date="2016-04" db="EMBL/GenBank/DDBJ databases">
        <authorList>
            <person name="Nguyen H.D."/>
            <person name="Samba Siva P."/>
            <person name="Cullis J."/>
            <person name="Levesque C.A."/>
            <person name="Hambleton S."/>
        </authorList>
    </citation>
    <scope>NUCLEOTIDE SEQUENCE</scope>
    <source>
        <strain evidence="6">DAOMC 236426</strain>
    </source>
</reference>
<dbReference type="InterPro" id="IPR051414">
    <property type="entry name" value="Adenylate-forming_Reductase"/>
</dbReference>
<evidence type="ECO:0000256" key="3">
    <source>
        <dbReference type="SAM" id="MobiDB-lite"/>
    </source>
</evidence>
<proteinExistence type="predicted"/>
<feature type="domain" description="AMP-dependent synthetase/ligase" evidence="4">
    <location>
        <begin position="4"/>
        <end position="117"/>
    </location>
</feature>
<evidence type="ECO:0000259" key="5">
    <source>
        <dbReference type="Pfam" id="PF07993"/>
    </source>
</evidence>
<evidence type="ECO:0000256" key="1">
    <source>
        <dbReference type="ARBA" id="ARBA00022450"/>
    </source>
</evidence>
<dbReference type="Gene3D" id="3.40.50.12780">
    <property type="entry name" value="N-terminal domain of ligase-like"/>
    <property type="match status" value="1"/>
</dbReference>
<comment type="caution">
    <text evidence="6">The sequence shown here is derived from an EMBL/GenBank/DDBJ whole genome shotgun (WGS) entry which is preliminary data.</text>
</comment>
<sequence length="873" mass="94371">GENHISLAPLFHLMVHIRGPICCALKRETVTTGPMGPPPSATQLAALISKSDCDGITVIPQLLKALTELPGGVEILKRLKWIRYGGSGLPNETKRILDGAGINYINSYGLSEASALADGNPNRWPANVKLDREWISDTGLHELKFEFFSKASDGVPDLYELIALAGDIPCSVSNVPGGYATGDLVERHPDYPEWFRIWGRKKAIVVLANGENAPIRALEEALEAHPWVRTALVYGTARPQVGVLVELDPEHAVGKGNQEADAAARNELWPTIEKVNAELPDFARLFKSMILFASPEVPIPRTDKGTPKRQVAMKMYEDDIDNLYTSVAAGTGAAVQFNSVDQESLQKMVISILHTIYGDDKEINPDTSLTLELGQDSLRATMTRTSIVASLRAASQSGNVPELAGFMPDDVPTLIAYQYSTPATLAHALHELVKGITRSPHDTEASEIELMRQLVKKYSDVLKSTHRPNGNALSNGSHNSGGRVSTHGSQQVVLLTGSTGAFGTCLLEQLVDNANVHQVICVIRSASSDQAALKARQVTAFVSKNLDPAPAHSPKVQFLHGNPSEDHLQIPEEVTTIIHAAWSVNFNLSLQDLVPEIEGTVRLLQHCQRTGARLVFASSVSTVMGAPPEGQGSRFIEEDEDAPLEWAVMGYGRSKAVVEKLISSAVHEAGVEAMSIRFGQITGDSRSGAWNAQERVPSIFRSATALSALPDDMGTVDWLTVNDAMQVTVAAAIGQDVTSATSASKQNVVNLVNPNKVPWLTAVKAFQAHMPSSVELLPTREWFQRLLDAQKRTEAAGDFERASVQIPVLKLVSSFGGRVGQAMAGTAATLLQVKEAIRLSQGQLLSATAIDEHTAGLYLQFWESQTKQEQARA</sequence>
<evidence type="ECO:0000313" key="6">
    <source>
        <dbReference type="EMBL" id="KAE8239789.1"/>
    </source>
</evidence>
<dbReference type="InterPro" id="IPR042099">
    <property type="entry name" value="ANL_N_sf"/>
</dbReference>
<dbReference type="SUPFAM" id="SSF51735">
    <property type="entry name" value="NAD(P)-binding Rossmann-fold domains"/>
    <property type="match status" value="1"/>
</dbReference>
<dbReference type="InterPro" id="IPR000873">
    <property type="entry name" value="AMP-dep_synth/lig_dom"/>
</dbReference>
<dbReference type="Pfam" id="PF23562">
    <property type="entry name" value="AMP-binding_C_3"/>
    <property type="match status" value="1"/>
</dbReference>
<feature type="domain" description="Thioester reductase (TE)" evidence="5">
    <location>
        <begin position="495"/>
        <end position="721"/>
    </location>
</feature>
<keyword evidence="2" id="KW-0597">Phosphoprotein</keyword>
<evidence type="ECO:0000259" key="4">
    <source>
        <dbReference type="Pfam" id="PF00501"/>
    </source>
</evidence>
<feature type="region of interest" description="Disordered" evidence="3">
    <location>
        <begin position="465"/>
        <end position="485"/>
    </location>
</feature>
<dbReference type="Proteomes" id="UP000077684">
    <property type="component" value="Unassembled WGS sequence"/>
</dbReference>
<organism evidence="6 7">
    <name type="scientific">Tilletia controversa</name>
    <name type="common">dwarf bunt fungus</name>
    <dbReference type="NCBI Taxonomy" id="13291"/>
    <lineage>
        <taxon>Eukaryota</taxon>
        <taxon>Fungi</taxon>
        <taxon>Dikarya</taxon>
        <taxon>Basidiomycota</taxon>
        <taxon>Ustilaginomycotina</taxon>
        <taxon>Exobasidiomycetes</taxon>
        <taxon>Tilletiales</taxon>
        <taxon>Tilletiaceae</taxon>
        <taxon>Tilletia</taxon>
    </lineage>
</organism>
<dbReference type="PANTHER" id="PTHR43439">
    <property type="entry name" value="PHENYLACETATE-COENZYME A LIGASE"/>
    <property type="match status" value="1"/>
</dbReference>
<dbReference type="Pfam" id="PF00501">
    <property type="entry name" value="AMP-binding"/>
    <property type="match status" value="1"/>
</dbReference>
<dbReference type="PANTHER" id="PTHR43439:SF2">
    <property type="entry name" value="ENZYME, PUTATIVE (JCVI)-RELATED"/>
    <property type="match status" value="1"/>
</dbReference>
<dbReference type="InterPro" id="IPR013120">
    <property type="entry name" value="FAR_NAD-bd"/>
</dbReference>
<protein>
    <recommendedName>
        <fullName evidence="8">Polyketide synthase phosphopantetheine-binding domain-containing protein</fullName>
    </recommendedName>
</protein>
<keyword evidence="1" id="KW-0596">Phosphopantetheine</keyword>
<accession>A0A8X7MLT5</accession>
<dbReference type="EMBL" id="LWDE02001598">
    <property type="protein sequence ID" value="KAE8239789.1"/>
    <property type="molecule type" value="Genomic_DNA"/>
</dbReference>
<feature type="non-terminal residue" evidence="6">
    <location>
        <position position="1"/>
    </location>
</feature>
<dbReference type="Pfam" id="PF07993">
    <property type="entry name" value="NAD_binding_4"/>
    <property type="match status" value="1"/>
</dbReference>